<dbReference type="Proteomes" id="UP001443914">
    <property type="component" value="Unassembled WGS sequence"/>
</dbReference>
<feature type="domain" description="WRKY" evidence="7">
    <location>
        <begin position="56"/>
        <end position="116"/>
    </location>
</feature>
<dbReference type="Pfam" id="PF03106">
    <property type="entry name" value="WRKY"/>
    <property type="match status" value="1"/>
</dbReference>
<dbReference type="GO" id="GO:0003700">
    <property type="term" value="F:DNA-binding transcription factor activity"/>
    <property type="evidence" value="ECO:0007669"/>
    <property type="project" value="InterPro"/>
</dbReference>
<evidence type="ECO:0000313" key="8">
    <source>
        <dbReference type="EMBL" id="KAK9704768.1"/>
    </source>
</evidence>
<dbReference type="InterPro" id="IPR036576">
    <property type="entry name" value="WRKY_dom_sf"/>
</dbReference>
<evidence type="ECO:0000313" key="9">
    <source>
        <dbReference type="Proteomes" id="UP001443914"/>
    </source>
</evidence>
<evidence type="ECO:0000256" key="6">
    <source>
        <dbReference type="SAM" id="MobiDB-lite"/>
    </source>
</evidence>
<dbReference type="InterPro" id="IPR003657">
    <property type="entry name" value="WRKY_dom"/>
</dbReference>
<dbReference type="InterPro" id="IPR044810">
    <property type="entry name" value="WRKY_plant"/>
</dbReference>
<evidence type="ECO:0000256" key="5">
    <source>
        <dbReference type="ARBA" id="ARBA00023242"/>
    </source>
</evidence>
<feature type="region of interest" description="Disordered" evidence="6">
    <location>
        <begin position="1"/>
        <end position="67"/>
    </location>
</feature>
<dbReference type="GO" id="GO:0005634">
    <property type="term" value="C:nucleus"/>
    <property type="evidence" value="ECO:0007669"/>
    <property type="project" value="UniProtKB-SubCell"/>
</dbReference>
<dbReference type="PANTHER" id="PTHR32096:SF18">
    <property type="entry name" value="DISEASE RESISTANCE PROTEIN RRS1B-RELATED"/>
    <property type="match status" value="1"/>
</dbReference>
<evidence type="ECO:0000256" key="1">
    <source>
        <dbReference type="ARBA" id="ARBA00004123"/>
    </source>
</evidence>
<protein>
    <recommendedName>
        <fullName evidence="7">WRKY domain-containing protein</fullName>
    </recommendedName>
</protein>
<dbReference type="PROSITE" id="PS50811">
    <property type="entry name" value="WRKY"/>
    <property type="match status" value="1"/>
</dbReference>
<dbReference type="SMART" id="SM00774">
    <property type="entry name" value="WRKY"/>
    <property type="match status" value="1"/>
</dbReference>
<keyword evidence="9" id="KW-1185">Reference proteome</keyword>
<feature type="compositionally biased region" description="Polar residues" evidence="6">
    <location>
        <begin position="120"/>
        <end position="130"/>
    </location>
</feature>
<evidence type="ECO:0000256" key="4">
    <source>
        <dbReference type="ARBA" id="ARBA00023163"/>
    </source>
</evidence>
<feature type="compositionally biased region" description="Basic and acidic residues" evidence="6">
    <location>
        <begin position="35"/>
        <end position="50"/>
    </location>
</feature>
<dbReference type="SUPFAM" id="SSF118290">
    <property type="entry name" value="WRKY DNA-binding domain"/>
    <property type="match status" value="1"/>
</dbReference>
<name>A0AAW1JJS5_SAPOF</name>
<reference evidence="8" key="1">
    <citation type="submission" date="2024-03" db="EMBL/GenBank/DDBJ databases">
        <title>WGS assembly of Saponaria officinalis var. Norfolk2.</title>
        <authorList>
            <person name="Jenkins J."/>
            <person name="Shu S."/>
            <person name="Grimwood J."/>
            <person name="Barry K."/>
            <person name="Goodstein D."/>
            <person name="Schmutz J."/>
            <person name="Leebens-Mack J."/>
            <person name="Osbourn A."/>
        </authorList>
    </citation>
    <scope>NUCLEOTIDE SEQUENCE [LARGE SCALE GENOMIC DNA]</scope>
    <source>
        <strain evidence="8">JIC</strain>
    </source>
</reference>
<feature type="region of interest" description="Disordered" evidence="6">
    <location>
        <begin position="107"/>
        <end position="133"/>
    </location>
</feature>
<keyword evidence="4" id="KW-0804">Transcription</keyword>
<dbReference type="Gene3D" id="2.20.25.80">
    <property type="entry name" value="WRKY domain"/>
    <property type="match status" value="1"/>
</dbReference>
<proteinExistence type="predicted"/>
<feature type="compositionally biased region" description="Acidic residues" evidence="6">
    <location>
        <begin position="163"/>
        <end position="173"/>
    </location>
</feature>
<feature type="compositionally biased region" description="Polar residues" evidence="6">
    <location>
        <begin position="1"/>
        <end position="12"/>
    </location>
</feature>
<comment type="caution">
    <text evidence="8">The sequence shown here is derived from an EMBL/GenBank/DDBJ whole genome shotgun (WGS) entry which is preliminary data.</text>
</comment>
<organism evidence="8 9">
    <name type="scientific">Saponaria officinalis</name>
    <name type="common">Common soapwort</name>
    <name type="synonym">Lychnis saponaria</name>
    <dbReference type="NCBI Taxonomy" id="3572"/>
    <lineage>
        <taxon>Eukaryota</taxon>
        <taxon>Viridiplantae</taxon>
        <taxon>Streptophyta</taxon>
        <taxon>Embryophyta</taxon>
        <taxon>Tracheophyta</taxon>
        <taxon>Spermatophyta</taxon>
        <taxon>Magnoliopsida</taxon>
        <taxon>eudicotyledons</taxon>
        <taxon>Gunneridae</taxon>
        <taxon>Pentapetalae</taxon>
        <taxon>Caryophyllales</taxon>
        <taxon>Caryophyllaceae</taxon>
        <taxon>Caryophylleae</taxon>
        <taxon>Saponaria</taxon>
    </lineage>
</organism>
<evidence type="ECO:0000256" key="3">
    <source>
        <dbReference type="ARBA" id="ARBA00023125"/>
    </source>
</evidence>
<feature type="compositionally biased region" description="Pro residues" evidence="6">
    <location>
        <begin position="151"/>
        <end position="162"/>
    </location>
</feature>
<dbReference type="PANTHER" id="PTHR32096">
    <property type="entry name" value="WRKY TRANSCRIPTION FACTOR 30-RELATED-RELATED"/>
    <property type="match status" value="1"/>
</dbReference>
<feature type="region of interest" description="Disordered" evidence="6">
    <location>
        <begin position="147"/>
        <end position="173"/>
    </location>
</feature>
<keyword evidence="3" id="KW-0238">DNA-binding</keyword>
<comment type="subcellular location">
    <subcellularLocation>
        <location evidence="1">Nucleus</location>
    </subcellularLocation>
</comment>
<dbReference type="EMBL" id="JBDFQZ010000007">
    <property type="protein sequence ID" value="KAK9704768.1"/>
    <property type="molecule type" value="Genomic_DNA"/>
</dbReference>
<accession>A0AAW1JJS5</accession>
<evidence type="ECO:0000256" key="2">
    <source>
        <dbReference type="ARBA" id="ARBA00023015"/>
    </source>
</evidence>
<dbReference type="GO" id="GO:0000976">
    <property type="term" value="F:transcription cis-regulatory region binding"/>
    <property type="evidence" value="ECO:0007669"/>
    <property type="project" value="TreeGrafter"/>
</dbReference>
<feature type="compositionally biased region" description="Low complexity" evidence="6">
    <location>
        <begin position="13"/>
        <end position="24"/>
    </location>
</feature>
<keyword evidence="2" id="KW-0805">Transcription regulation</keyword>
<gene>
    <name evidence="8" type="ORF">RND81_07G009700</name>
</gene>
<evidence type="ECO:0000259" key="7">
    <source>
        <dbReference type="PROSITE" id="PS50811"/>
    </source>
</evidence>
<keyword evidence="5" id="KW-0539">Nucleus</keyword>
<sequence length="195" mass="21874">MLVLGSSSVIMESTTPTSPLPSSLYHHQQVSKKRKVDEKTVVRVKLEANRGDQPPSDSWSWRKYGQKPIRGSPYPRGYYRCSTAKGCTAKKQVDRCKDDASHVVITYTSPHNHPPKHSTTHVGRSPTETQPPIGKVEEEHEPYVVTLDTCPPLPTTQPTPPPPDDEEEAEDESYDFYEALHDLPFSSIPSFTSFI</sequence>
<dbReference type="AlphaFoldDB" id="A0AAW1JJS5"/>